<feature type="domain" description="DUF397" evidence="1">
    <location>
        <begin position="6"/>
        <end position="56"/>
    </location>
</feature>
<dbReference type="Pfam" id="PF04149">
    <property type="entry name" value="DUF397"/>
    <property type="match status" value="1"/>
</dbReference>
<accession>A0A5N5W1Y3</accession>
<name>A0A5N5W1Y3_STRMB</name>
<evidence type="ECO:0000313" key="2">
    <source>
        <dbReference type="EMBL" id="KAB7836118.1"/>
    </source>
</evidence>
<comment type="caution">
    <text evidence="2">The sequence shown here is derived from an EMBL/GenBank/DDBJ whole genome shotgun (WGS) entry which is preliminary data.</text>
</comment>
<dbReference type="Proteomes" id="UP000327000">
    <property type="component" value="Unassembled WGS sequence"/>
</dbReference>
<dbReference type="AlphaFoldDB" id="A0A5N5W1Y3"/>
<reference evidence="2 3" key="1">
    <citation type="journal article" date="2019" name="Microb. Cell Fact.">
        <title>Exploring novel herbicidin analogues by transcriptional regulator overexpression and MS/MS molecular networking.</title>
        <authorList>
            <person name="Shi Y."/>
            <person name="Gu R."/>
            <person name="Li Y."/>
            <person name="Wang X."/>
            <person name="Ren W."/>
            <person name="Li X."/>
            <person name="Wang L."/>
            <person name="Xie Y."/>
            <person name="Hong B."/>
        </authorList>
    </citation>
    <scope>NUCLEOTIDE SEQUENCE [LARGE SCALE GENOMIC DNA]</scope>
    <source>
        <strain evidence="2 3">US-43</strain>
    </source>
</reference>
<evidence type="ECO:0000313" key="3">
    <source>
        <dbReference type="Proteomes" id="UP000327000"/>
    </source>
</evidence>
<dbReference type="EMBL" id="VOKX01000104">
    <property type="protein sequence ID" value="KAB7836118.1"/>
    <property type="molecule type" value="Genomic_DNA"/>
</dbReference>
<keyword evidence="3" id="KW-1185">Reference proteome</keyword>
<protein>
    <submittedName>
        <fullName evidence="2">DUF397 domain-containing protein</fullName>
    </submittedName>
</protein>
<evidence type="ECO:0000259" key="1">
    <source>
        <dbReference type="Pfam" id="PF04149"/>
    </source>
</evidence>
<sequence>MDRPPWQRSSMCAGGGNNCLEIAAVKGGIALRESTEPDRVIRTSPSAFRALVRGIRASATAYSA</sequence>
<organism evidence="2 3">
    <name type="scientific">Streptomyces mobaraensis</name>
    <name type="common">Streptoverticillium mobaraense</name>
    <dbReference type="NCBI Taxonomy" id="35621"/>
    <lineage>
        <taxon>Bacteria</taxon>
        <taxon>Bacillati</taxon>
        <taxon>Actinomycetota</taxon>
        <taxon>Actinomycetes</taxon>
        <taxon>Kitasatosporales</taxon>
        <taxon>Streptomycetaceae</taxon>
        <taxon>Streptomyces</taxon>
    </lineage>
</organism>
<dbReference type="RefSeq" id="WP_152265138.1">
    <property type="nucleotide sequence ID" value="NZ_VOKX01000104.1"/>
</dbReference>
<proteinExistence type="predicted"/>
<gene>
    <name evidence="2" type="ORF">FRZ00_25905</name>
</gene>
<dbReference type="InterPro" id="IPR007278">
    <property type="entry name" value="DUF397"/>
</dbReference>
<dbReference type="OrthoDB" id="4288416at2"/>